<comment type="caution">
    <text evidence="1">The sequence shown here is derived from an EMBL/GenBank/DDBJ whole genome shotgun (WGS) entry which is preliminary data.</text>
</comment>
<dbReference type="AlphaFoldDB" id="A0A8X6U550"/>
<protein>
    <submittedName>
        <fullName evidence="1">Uncharacterized protein</fullName>
    </submittedName>
</protein>
<organism evidence="1 2">
    <name type="scientific">Nephila pilipes</name>
    <name type="common">Giant wood spider</name>
    <name type="synonym">Nephila maculata</name>
    <dbReference type="NCBI Taxonomy" id="299642"/>
    <lineage>
        <taxon>Eukaryota</taxon>
        <taxon>Metazoa</taxon>
        <taxon>Ecdysozoa</taxon>
        <taxon>Arthropoda</taxon>
        <taxon>Chelicerata</taxon>
        <taxon>Arachnida</taxon>
        <taxon>Araneae</taxon>
        <taxon>Araneomorphae</taxon>
        <taxon>Entelegynae</taxon>
        <taxon>Araneoidea</taxon>
        <taxon>Nephilidae</taxon>
        <taxon>Nephila</taxon>
    </lineage>
</organism>
<gene>
    <name evidence="1" type="ORF">NPIL_234021</name>
</gene>
<keyword evidence="2" id="KW-1185">Reference proteome</keyword>
<proteinExistence type="predicted"/>
<reference evidence="1" key="1">
    <citation type="submission" date="2020-08" db="EMBL/GenBank/DDBJ databases">
        <title>Multicomponent nature underlies the extraordinary mechanical properties of spider dragline silk.</title>
        <authorList>
            <person name="Kono N."/>
            <person name="Nakamura H."/>
            <person name="Mori M."/>
            <person name="Yoshida Y."/>
            <person name="Ohtoshi R."/>
            <person name="Malay A.D."/>
            <person name="Moran D.A.P."/>
            <person name="Tomita M."/>
            <person name="Numata K."/>
            <person name="Arakawa K."/>
        </authorList>
    </citation>
    <scope>NUCLEOTIDE SEQUENCE</scope>
</reference>
<sequence>MSSELNMDVQGQAGSNISRVLYTLEDPRMAIDRNKSTHITWMVLKQVDNFIDGLSTFEYKSDRNQIRADVQDPRTQARSKFSVMLFNNTRKSSISSINVEICL</sequence>
<evidence type="ECO:0000313" key="2">
    <source>
        <dbReference type="Proteomes" id="UP000887013"/>
    </source>
</evidence>
<dbReference type="EMBL" id="BMAW01118755">
    <property type="protein sequence ID" value="GFT81360.1"/>
    <property type="molecule type" value="Genomic_DNA"/>
</dbReference>
<evidence type="ECO:0000313" key="1">
    <source>
        <dbReference type="EMBL" id="GFT81360.1"/>
    </source>
</evidence>
<name>A0A8X6U550_NEPPI</name>
<dbReference type="Proteomes" id="UP000887013">
    <property type="component" value="Unassembled WGS sequence"/>
</dbReference>
<accession>A0A8X6U550</accession>